<dbReference type="PROSITE" id="PS50995">
    <property type="entry name" value="HTH_MARR_2"/>
    <property type="match status" value="1"/>
</dbReference>
<evidence type="ECO:0000313" key="6">
    <source>
        <dbReference type="Proteomes" id="UP001266357"/>
    </source>
</evidence>
<reference evidence="5 6" key="1">
    <citation type="submission" date="2023-09" db="EMBL/GenBank/DDBJ databases">
        <authorList>
            <person name="Rey-Velasco X."/>
        </authorList>
    </citation>
    <scope>NUCLEOTIDE SEQUENCE [LARGE SCALE GENOMIC DNA]</scope>
    <source>
        <strain evidence="5 6">W431</strain>
    </source>
</reference>
<dbReference type="RefSeq" id="WP_311583936.1">
    <property type="nucleotide sequence ID" value="NZ_JAVRIF010000010.1"/>
</dbReference>
<keyword evidence="1" id="KW-0805">Transcription regulation</keyword>
<dbReference type="EMBL" id="JAVRIF010000010">
    <property type="protein sequence ID" value="MDT0604951.1"/>
    <property type="molecule type" value="Genomic_DNA"/>
</dbReference>
<comment type="caution">
    <text evidence="5">The sequence shown here is derived from an EMBL/GenBank/DDBJ whole genome shotgun (WGS) entry which is preliminary data.</text>
</comment>
<keyword evidence="6" id="KW-1185">Reference proteome</keyword>
<evidence type="ECO:0000256" key="2">
    <source>
        <dbReference type="ARBA" id="ARBA00023125"/>
    </source>
</evidence>
<dbReference type="Proteomes" id="UP001266357">
    <property type="component" value="Unassembled WGS sequence"/>
</dbReference>
<dbReference type="InterPro" id="IPR036388">
    <property type="entry name" value="WH-like_DNA-bd_sf"/>
</dbReference>
<dbReference type="PANTHER" id="PTHR42756">
    <property type="entry name" value="TRANSCRIPTIONAL REGULATOR, MARR"/>
    <property type="match status" value="1"/>
</dbReference>
<name>A0ABU3A7I7_9GAMM</name>
<sequence length="156" mass="18028">MDLENSLIKFQRLISRRWDVQAFENKESSLSYSEFEYLLCVHIAENAEIDPTSDKHDDSTHLSALAAEMQVQKSSASLMVNKLEKRKLIYRATCQYDARAQHILLTEKGRKLFLSIQSSVYKSLEKSFKSLLEDEEYDNFAKSLAKICATYSNEND</sequence>
<dbReference type="SMART" id="SM00347">
    <property type="entry name" value="HTH_MARR"/>
    <property type="match status" value="1"/>
</dbReference>
<dbReference type="Gene3D" id="1.10.10.10">
    <property type="entry name" value="Winged helix-like DNA-binding domain superfamily/Winged helix DNA-binding domain"/>
    <property type="match status" value="1"/>
</dbReference>
<organism evidence="5 6">
    <name type="scientific">Thalassotalea castellviae</name>
    <dbReference type="NCBI Taxonomy" id="3075612"/>
    <lineage>
        <taxon>Bacteria</taxon>
        <taxon>Pseudomonadati</taxon>
        <taxon>Pseudomonadota</taxon>
        <taxon>Gammaproteobacteria</taxon>
        <taxon>Alteromonadales</taxon>
        <taxon>Colwelliaceae</taxon>
        <taxon>Thalassotalea</taxon>
    </lineage>
</organism>
<dbReference type="SUPFAM" id="SSF46785">
    <property type="entry name" value="Winged helix' DNA-binding domain"/>
    <property type="match status" value="1"/>
</dbReference>
<keyword evidence="3" id="KW-0804">Transcription</keyword>
<proteinExistence type="predicted"/>
<evidence type="ECO:0000256" key="1">
    <source>
        <dbReference type="ARBA" id="ARBA00023015"/>
    </source>
</evidence>
<accession>A0ABU3A7I7</accession>
<dbReference type="InterPro" id="IPR000835">
    <property type="entry name" value="HTH_MarR-typ"/>
</dbReference>
<gene>
    <name evidence="5" type="ORF">RM573_15215</name>
</gene>
<feature type="domain" description="HTH marR-type" evidence="4">
    <location>
        <begin position="1"/>
        <end position="149"/>
    </location>
</feature>
<dbReference type="PANTHER" id="PTHR42756:SF1">
    <property type="entry name" value="TRANSCRIPTIONAL REPRESSOR OF EMRAB OPERON"/>
    <property type="match status" value="1"/>
</dbReference>
<dbReference type="InterPro" id="IPR036390">
    <property type="entry name" value="WH_DNA-bd_sf"/>
</dbReference>
<keyword evidence="2" id="KW-0238">DNA-binding</keyword>
<evidence type="ECO:0000259" key="4">
    <source>
        <dbReference type="PROSITE" id="PS50995"/>
    </source>
</evidence>
<dbReference type="Pfam" id="PF01047">
    <property type="entry name" value="MarR"/>
    <property type="match status" value="1"/>
</dbReference>
<evidence type="ECO:0000313" key="5">
    <source>
        <dbReference type="EMBL" id="MDT0604951.1"/>
    </source>
</evidence>
<protein>
    <submittedName>
        <fullName evidence="5">MarR family winged helix-turn-helix transcriptional regulator</fullName>
    </submittedName>
</protein>
<evidence type="ECO:0000256" key="3">
    <source>
        <dbReference type="ARBA" id="ARBA00023163"/>
    </source>
</evidence>